<dbReference type="CDD" id="cd01949">
    <property type="entry name" value="GGDEF"/>
    <property type="match status" value="1"/>
</dbReference>
<keyword evidence="4" id="KW-0472">Membrane</keyword>
<dbReference type="Proteomes" id="UP000502297">
    <property type="component" value="Chromosome"/>
</dbReference>
<feature type="transmembrane region" description="Helical" evidence="4">
    <location>
        <begin position="129"/>
        <end position="148"/>
    </location>
</feature>
<dbReference type="KEGG" id="asha:G8E00_04405"/>
<dbReference type="NCBIfam" id="TIGR00254">
    <property type="entry name" value="GGDEF"/>
    <property type="match status" value="1"/>
</dbReference>
<protein>
    <recommendedName>
        <fullName evidence="2">diguanylate cyclase</fullName>
        <ecNumber evidence="2">2.7.7.65</ecNumber>
    </recommendedName>
</protein>
<keyword evidence="4" id="KW-0812">Transmembrane</keyword>
<feature type="transmembrane region" description="Helical" evidence="4">
    <location>
        <begin position="78"/>
        <end position="97"/>
    </location>
</feature>
<evidence type="ECO:0000259" key="5">
    <source>
        <dbReference type="PROSITE" id="PS50887"/>
    </source>
</evidence>
<dbReference type="GO" id="GO:0052621">
    <property type="term" value="F:diguanylate cyclase activity"/>
    <property type="evidence" value="ECO:0007669"/>
    <property type="project" value="UniProtKB-EC"/>
</dbReference>
<dbReference type="SUPFAM" id="SSF55073">
    <property type="entry name" value="Nucleotide cyclase"/>
    <property type="match status" value="1"/>
</dbReference>
<feature type="transmembrane region" description="Helical" evidence="4">
    <location>
        <begin position="39"/>
        <end position="58"/>
    </location>
</feature>
<comment type="catalytic activity">
    <reaction evidence="3">
        <text>2 GTP = 3',3'-c-di-GMP + 2 diphosphate</text>
        <dbReference type="Rhea" id="RHEA:24898"/>
        <dbReference type="ChEBI" id="CHEBI:33019"/>
        <dbReference type="ChEBI" id="CHEBI:37565"/>
        <dbReference type="ChEBI" id="CHEBI:58805"/>
        <dbReference type="EC" id="2.7.7.65"/>
    </reaction>
</comment>
<accession>A0A6G8RTQ4</accession>
<dbReference type="SMART" id="SM00267">
    <property type="entry name" value="GGDEF"/>
    <property type="match status" value="1"/>
</dbReference>
<keyword evidence="7" id="KW-1185">Reference proteome</keyword>
<feature type="transmembrane region" description="Helical" evidence="4">
    <location>
        <begin position="106"/>
        <end position="123"/>
    </location>
</feature>
<organism evidence="6 7">
    <name type="scientific">Acinetobacter shaoyimingii</name>
    <dbReference type="NCBI Taxonomy" id="2715164"/>
    <lineage>
        <taxon>Bacteria</taxon>
        <taxon>Pseudomonadati</taxon>
        <taxon>Pseudomonadota</taxon>
        <taxon>Gammaproteobacteria</taxon>
        <taxon>Moraxellales</taxon>
        <taxon>Moraxellaceae</taxon>
        <taxon>Acinetobacter</taxon>
    </lineage>
</organism>
<dbReference type="Gene3D" id="3.30.70.270">
    <property type="match status" value="1"/>
</dbReference>
<reference evidence="6 7" key="1">
    <citation type="submission" date="2020-03" db="EMBL/GenBank/DDBJ databases">
        <authorList>
            <person name="Zhu W."/>
        </authorList>
    </citation>
    <scope>NUCLEOTIDE SEQUENCE [LARGE SCALE GENOMIC DNA]</scope>
    <source>
        <strain evidence="6 7">323-1</strain>
    </source>
</reference>
<gene>
    <name evidence="6" type="ORF">G8E00_04405</name>
</gene>
<keyword evidence="4" id="KW-1133">Transmembrane helix</keyword>
<name>A0A6G8RTQ4_9GAMM</name>
<proteinExistence type="predicted"/>
<dbReference type="PROSITE" id="PS50887">
    <property type="entry name" value="GGDEF"/>
    <property type="match status" value="1"/>
</dbReference>
<dbReference type="RefSeq" id="WP_166222192.1">
    <property type="nucleotide sequence ID" value="NZ_CP049801.1"/>
</dbReference>
<feature type="domain" description="GGDEF" evidence="5">
    <location>
        <begin position="261"/>
        <end position="394"/>
    </location>
</feature>
<dbReference type="InterPro" id="IPR029787">
    <property type="entry name" value="Nucleotide_cyclase"/>
</dbReference>
<dbReference type="PANTHER" id="PTHR45138">
    <property type="entry name" value="REGULATORY COMPONENTS OF SENSORY TRANSDUCTION SYSTEM"/>
    <property type="match status" value="1"/>
</dbReference>
<evidence type="ECO:0000256" key="2">
    <source>
        <dbReference type="ARBA" id="ARBA00012528"/>
    </source>
</evidence>
<dbReference type="AlphaFoldDB" id="A0A6G8RTQ4"/>
<sequence>MKLYLLLKKSIIRGYKNVKFHLFETDNVLIYWPNFSKGILLLGFALLVLMGHLSWYVLNYHSENRIWLNEDYYDYRVFTTYCQILLTVVVSCITFLFRRNRLFRKFMGWFIPLYFGCLLIYSAQTVGIYSPAAMAGIVNILLIGFVFYQPKVIYSIAVIVTVYVVAICYLTSIDVMPYAPLFSEQLNQSNFYKNEFWMKSMAILYIPILIISALFFEILLSQWRRKEKRIETLSRVDSLTEVYNRRYVSDFLTSLYKSKDSKYSVILLDLDFFKMINDSYGHDAGDEVLRRVAKILKSSMRYHDVVGRFGGEEFILILPNQSLQLAVEIADRCRKAIHNEAMLLPNGEEIHVSASFGVAISENGKTMHDVIREADQALYRAKSLGRNQVCFLET</sequence>
<evidence type="ECO:0000313" key="6">
    <source>
        <dbReference type="EMBL" id="QIO05257.1"/>
    </source>
</evidence>
<dbReference type="PANTHER" id="PTHR45138:SF9">
    <property type="entry name" value="DIGUANYLATE CYCLASE DGCM-RELATED"/>
    <property type="match status" value="1"/>
</dbReference>
<evidence type="ECO:0000256" key="4">
    <source>
        <dbReference type="SAM" id="Phobius"/>
    </source>
</evidence>
<dbReference type="Pfam" id="PF00990">
    <property type="entry name" value="GGDEF"/>
    <property type="match status" value="1"/>
</dbReference>
<comment type="cofactor">
    <cofactor evidence="1">
        <name>Mg(2+)</name>
        <dbReference type="ChEBI" id="CHEBI:18420"/>
    </cofactor>
</comment>
<evidence type="ECO:0000256" key="3">
    <source>
        <dbReference type="ARBA" id="ARBA00034247"/>
    </source>
</evidence>
<dbReference type="InterPro" id="IPR000160">
    <property type="entry name" value="GGDEF_dom"/>
</dbReference>
<dbReference type="InterPro" id="IPR050469">
    <property type="entry name" value="Diguanylate_Cyclase"/>
</dbReference>
<dbReference type="InterPro" id="IPR043128">
    <property type="entry name" value="Rev_trsase/Diguanyl_cyclase"/>
</dbReference>
<evidence type="ECO:0000256" key="1">
    <source>
        <dbReference type="ARBA" id="ARBA00001946"/>
    </source>
</evidence>
<feature type="transmembrane region" description="Helical" evidence="4">
    <location>
        <begin position="196"/>
        <end position="220"/>
    </location>
</feature>
<dbReference type="EC" id="2.7.7.65" evidence="2"/>
<evidence type="ECO:0000313" key="7">
    <source>
        <dbReference type="Proteomes" id="UP000502297"/>
    </source>
</evidence>
<feature type="transmembrane region" description="Helical" evidence="4">
    <location>
        <begin position="155"/>
        <end position="176"/>
    </location>
</feature>
<dbReference type="EMBL" id="CP049801">
    <property type="protein sequence ID" value="QIO05257.1"/>
    <property type="molecule type" value="Genomic_DNA"/>
</dbReference>
<dbReference type="FunFam" id="3.30.70.270:FF:000001">
    <property type="entry name" value="Diguanylate cyclase domain protein"/>
    <property type="match status" value="1"/>
</dbReference>